<feature type="region of interest" description="Disordered" evidence="4">
    <location>
        <begin position="594"/>
        <end position="627"/>
    </location>
</feature>
<feature type="region of interest" description="Disordered" evidence="4">
    <location>
        <begin position="1"/>
        <end position="23"/>
    </location>
</feature>
<dbReference type="SUPFAM" id="SSF52540">
    <property type="entry name" value="P-loop containing nucleoside triphosphate hydrolases"/>
    <property type="match status" value="1"/>
</dbReference>
<proteinExistence type="predicted"/>
<dbReference type="GO" id="GO:0051603">
    <property type="term" value="P:proteolysis involved in protein catabolic process"/>
    <property type="evidence" value="ECO:0007669"/>
    <property type="project" value="TreeGrafter"/>
</dbReference>
<evidence type="ECO:0000259" key="6">
    <source>
        <dbReference type="SMART" id="SM01086"/>
    </source>
</evidence>
<name>A0A653ADP4_UNCDX</name>
<keyword evidence="7" id="KW-0645">Protease</keyword>
<dbReference type="InterPro" id="IPR003959">
    <property type="entry name" value="ATPase_AAA_core"/>
</dbReference>
<protein>
    <submittedName>
        <fullName evidence="7">Putative ATP-dependent Clp protease, ATP-binding subunit ClpX</fullName>
    </submittedName>
</protein>
<keyword evidence="3" id="KW-0143">Chaperone</keyword>
<accession>A0A653ADP4</accession>
<dbReference type="InterPro" id="IPR050052">
    <property type="entry name" value="ATP-dep_Clp_protease_ClpX"/>
</dbReference>
<organism evidence="7">
    <name type="scientific">Uncultured Desulfatiglans sp</name>
    <dbReference type="NCBI Taxonomy" id="1748965"/>
    <lineage>
        <taxon>Bacteria</taxon>
        <taxon>Pseudomonadati</taxon>
        <taxon>Thermodesulfobacteriota</taxon>
        <taxon>Desulfobacteria</taxon>
        <taxon>Desulfatiglandales</taxon>
        <taxon>Desulfatiglandaceae</taxon>
        <taxon>Desulfatiglans</taxon>
        <taxon>environmental samples</taxon>
    </lineage>
</organism>
<dbReference type="Gene3D" id="3.40.50.300">
    <property type="entry name" value="P-loop containing nucleotide triphosphate hydrolases"/>
    <property type="match status" value="1"/>
</dbReference>
<dbReference type="GO" id="GO:0016887">
    <property type="term" value="F:ATP hydrolysis activity"/>
    <property type="evidence" value="ECO:0007669"/>
    <property type="project" value="InterPro"/>
</dbReference>
<dbReference type="PANTHER" id="PTHR48102">
    <property type="entry name" value="ATP-DEPENDENT CLP PROTEASE ATP-BINDING SUBUNIT CLPX-LIKE, MITOCHONDRIAL-RELATED"/>
    <property type="match status" value="1"/>
</dbReference>
<evidence type="ECO:0000256" key="2">
    <source>
        <dbReference type="ARBA" id="ARBA00022840"/>
    </source>
</evidence>
<dbReference type="InterPro" id="IPR003593">
    <property type="entry name" value="AAA+_ATPase"/>
</dbReference>
<gene>
    <name evidence="7" type="ORF">TRIP_B40045</name>
</gene>
<evidence type="ECO:0000313" key="7">
    <source>
        <dbReference type="EMBL" id="VBB46127.1"/>
    </source>
</evidence>
<keyword evidence="7" id="KW-0378">Hydrolase</keyword>
<evidence type="ECO:0000256" key="4">
    <source>
        <dbReference type="SAM" id="MobiDB-lite"/>
    </source>
</evidence>
<sequence length="627" mass="69771">MKMDDTLGQAEKDTGKVPNQKELEKELSEYLSKKYGSRIKIVSPMVFPRPGEDRNDQTPVGFGPDREGQFNMLPEDLEEYLDSYVVKQSQAKSVLATKICTHFNRIKHTALHKGGKKSSRVGMIKNNVLMIGPTGVGKTYIVKLIAERLGVPFVKGDATKFSETGYVGGDVEDLVRDLVYEAGEDIALAENGIIYVDEIDKIASSRNIIGHDVSRTGVQRALLKPMEETDVDLKVPHDPISQIQAIEQYRKTGKKEKQVVNTRNILFIMSGAFGDLAQIIKKRLQKQGLGFEAKVSPTDVPWEILKEVTAQDLIEFGFESEFVGRLPVIVVFDELTKPDLVEILNNPNNPIIISKRLDFRSYGIDIAFEAGALEKIAEMAAAQKTGARGLVSVIEKVLIPFEKRLPSTGLKRFLVTPEVVTDPEAELLKLLAAPHEEAVRERYDLAREKELLEIKNYIMGRADELSVRTGLGISEERTGVIAALYFETLSDINNAVEAFVEMVSEIRDEEAHWHEKLEVGLELDEGAVDEIILQAIASGQEVGPLAFQLAKRLEYGLKLVRDRSDMARFTLTREAVTDMEGFINDLIKKTYSRSCSSVQAGSPEETESPGNAVRDRAAGSEEDSDER</sequence>
<dbReference type="InterPro" id="IPR019489">
    <property type="entry name" value="Clp_ATPase_C"/>
</dbReference>
<dbReference type="InterPro" id="IPR027417">
    <property type="entry name" value="P-loop_NTPase"/>
</dbReference>
<dbReference type="SMART" id="SM01086">
    <property type="entry name" value="ClpB_D2-small"/>
    <property type="match status" value="1"/>
</dbReference>
<evidence type="ECO:0000256" key="1">
    <source>
        <dbReference type="ARBA" id="ARBA00022741"/>
    </source>
</evidence>
<dbReference type="GO" id="GO:0005524">
    <property type="term" value="F:ATP binding"/>
    <property type="evidence" value="ECO:0007669"/>
    <property type="project" value="UniProtKB-KW"/>
</dbReference>
<dbReference type="AlphaFoldDB" id="A0A653ADP4"/>
<evidence type="ECO:0000256" key="3">
    <source>
        <dbReference type="ARBA" id="ARBA00023186"/>
    </source>
</evidence>
<dbReference type="EMBL" id="UPXX01000031">
    <property type="protein sequence ID" value="VBB46127.1"/>
    <property type="molecule type" value="Genomic_DNA"/>
</dbReference>
<feature type="domain" description="Clp ATPase C-terminal" evidence="6">
    <location>
        <begin position="335"/>
        <end position="430"/>
    </location>
</feature>
<dbReference type="Gene3D" id="1.10.8.60">
    <property type="match status" value="1"/>
</dbReference>
<dbReference type="GO" id="GO:0008233">
    <property type="term" value="F:peptidase activity"/>
    <property type="evidence" value="ECO:0007669"/>
    <property type="project" value="UniProtKB-KW"/>
</dbReference>
<reference evidence="7" key="1">
    <citation type="submission" date="2018-07" db="EMBL/GenBank/DDBJ databases">
        <authorList>
            <consortium name="Genoscope - CEA"/>
            <person name="William W."/>
        </authorList>
    </citation>
    <scope>NUCLEOTIDE SEQUENCE</scope>
    <source>
        <strain evidence="7">IK1</strain>
    </source>
</reference>
<dbReference type="PANTHER" id="PTHR48102:SF7">
    <property type="entry name" value="ATP-DEPENDENT CLP PROTEASE ATP-BINDING SUBUNIT CLPX-LIKE, MITOCHONDRIAL"/>
    <property type="match status" value="1"/>
</dbReference>
<feature type="domain" description="AAA+ ATPase" evidence="5">
    <location>
        <begin position="124"/>
        <end position="237"/>
    </location>
</feature>
<dbReference type="Pfam" id="PF07724">
    <property type="entry name" value="AAA_2"/>
    <property type="match status" value="1"/>
</dbReference>
<evidence type="ECO:0000259" key="5">
    <source>
        <dbReference type="SMART" id="SM00382"/>
    </source>
</evidence>
<dbReference type="SMART" id="SM00382">
    <property type="entry name" value="AAA"/>
    <property type="match status" value="1"/>
</dbReference>
<keyword evidence="2 7" id="KW-0067">ATP-binding</keyword>
<keyword evidence="1" id="KW-0547">Nucleotide-binding</keyword>